<name>A0A7G5IGD6_9SPHN</name>
<dbReference type="Pfam" id="PF02021">
    <property type="entry name" value="UPF0102"/>
    <property type="match status" value="1"/>
</dbReference>
<organism evidence="3 4">
    <name type="scientific">Sandaracinobacteroides saxicola</name>
    <dbReference type="NCBI Taxonomy" id="2759707"/>
    <lineage>
        <taxon>Bacteria</taxon>
        <taxon>Pseudomonadati</taxon>
        <taxon>Pseudomonadota</taxon>
        <taxon>Alphaproteobacteria</taxon>
        <taxon>Sphingomonadales</taxon>
        <taxon>Sphingosinicellaceae</taxon>
        <taxon>Sandaracinobacteroides</taxon>
    </lineage>
</organism>
<accession>A0A7G5IGD6</accession>
<dbReference type="SUPFAM" id="SSF52980">
    <property type="entry name" value="Restriction endonuclease-like"/>
    <property type="match status" value="1"/>
</dbReference>
<keyword evidence="4" id="KW-1185">Reference proteome</keyword>
<protein>
    <recommendedName>
        <fullName evidence="2">UPF0102 protein H3309_13930</fullName>
    </recommendedName>
</protein>
<dbReference type="HAMAP" id="MF_00048">
    <property type="entry name" value="UPF0102"/>
    <property type="match status" value="1"/>
</dbReference>
<dbReference type="PANTHER" id="PTHR34039:SF1">
    <property type="entry name" value="UPF0102 PROTEIN YRAN"/>
    <property type="match status" value="1"/>
</dbReference>
<dbReference type="PANTHER" id="PTHR34039">
    <property type="entry name" value="UPF0102 PROTEIN YRAN"/>
    <property type="match status" value="1"/>
</dbReference>
<evidence type="ECO:0000256" key="2">
    <source>
        <dbReference type="HAMAP-Rule" id="MF_00048"/>
    </source>
</evidence>
<dbReference type="InterPro" id="IPR003509">
    <property type="entry name" value="UPF0102_YraN-like"/>
</dbReference>
<dbReference type="InterPro" id="IPR011335">
    <property type="entry name" value="Restrct_endonuc-II-like"/>
</dbReference>
<evidence type="ECO:0000313" key="3">
    <source>
        <dbReference type="EMBL" id="QMW22428.1"/>
    </source>
</evidence>
<evidence type="ECO:0000313" key="4">
    <source>
        <dbReference type="Proteomes" id="UP000515292"/>
    </source>
</evidence>
<dbReference type="EMBL" id="CP059851">
    <property type="protein sequence ID" value="QMW22428.1"/>
    <property type="molecule type" value="Genomic_DNA"/>
</dbReference>
<dbReference type="AlphaFoldDB" id="A0A7G5IGD6"/>
<gene>
    <name evidence="3" type="ORF">H3309_13930</name>
</gene>
<comment type="similarity">
    <text evidence="1 2">Belongs to the UPF0102 family.</text>
</comment>
<dbReference type="GO" id="GO:0003676">
    <property type="term" value="F:nucleic acid binding"/>
    <property type="evidence" value="ECO:0007669"/>
    <property type="project" value="InterPro"/>
</dbReference>
<proteinExistence type="inferred from homology"/>
<dbReference type="InterPro" id="IPR011856">
    <property type="entry name" value="tRNA_endonuc-like_dom_sf"/>
</dbReference>
<reference evidence="3 4" key="1">
    <citation type="submission" date="2020-07" db="EMBL/GenBank/DDBJ databases">
        <title>Complete genome sequence for Sandaracinobacter sp. M6.</title>
        <authorList>
            <person name="Tang Y."/>
            <person name="Liu Q."/>
            <person name="Guo Z."/>
            <person name="Lei P."/>
            <person name="Huang B."/>
        </authorList>
    </citation>
    <scope>NUCLEOTIDE SEQUENCE [LARGE SCALE GENOMIC DNA]</scope>
    <source>
        <strain evidence="3 4">M6</strain>
    </source>
</reference>
<evidence type="ECO:0000256" key="1">
    <source>
        <dbReference type="ARBA" id="ARBA00006738"/>
    </source>
</evidence>
<sequence>MRRAARLSDRRGRRAETIAVLWLRLFGWNILERRLRTPGIEIDIIARRGDVIAFVEVKYRPTIAQALTAITPDALRRLRLAVGQVGPRYAVRSNRPATIRLDLLALAPFSFPRHVANIGML</sequence>
<dbReference type="RefSeq" id="WP_182295319.1">
    <property type="nucleotide sequence ID" value="NZ_CP059851.1"/>
</dbReference>
<dbReference type="Proteomes" id="UP000515292">
    <property type="component" value="Chromosome"/>
</dbReference>
<dbReference type="KEGG" id="sand:H3309_13930"/>
<dbReference type="Gene3D" id="3.40.1350.10">
    <property type="match status" value="1"/>
</dbReference>